<evidence type="ECO:0000313" key="3">
    <source>
        <dbReference type="Proteomes" id="UP000008311"/>
    </source>
</evidence>
<feature type="region of interest" description="Disordered" evidence="1">
    <location>
        <begin position="50"/>
        <end position="126"/>
    </location>
</feature>
<proteinExistence type="predicted"/>
<sequence>MGERVKDRVRDVVEQKVDTLHKIADVVTFPLAPVDGAIHGVARGLLNWLTDAHPDEDKPKPESKPSSNTYAPPPPPPYQGYPTLPAPGYAPPSQYANCYPTPPPPSSHYSLPSLPTPASAYGPRAY</sequence>
<dbReference type="OMA" id="PSQYANC"/>
<accession>B9S205</accession>
<reference evidence="3" key="1">
    <citation type="journal article" date="2010" name="Nat. Biotechnol.">
        <title>Draft genome sequence of the oilseed species Ricinus communis.</title>
        <authorList>
            <person name="Chan A.P."/>
            <person name="Crabtree J."/>
            <person name="Zhao Q."/>
            <person name="Lorenzi H."/>
            <person name="Orvis J."/>
            <person name="Puiu D."/>
            <person name="Melake-Berhan A."/>
            <person name="Jones K.M."/>
            <person name="Redman J."/>
            <person name="Chen G."/>
            <person name="Cahoon E.B."/>
            <person name="Gedil M."/>
            <person name="Stanke M."/>
            <person name="Haas B.J."/>
            <person name="Wortman J.R."/>
            <person name="Fraser-Liggett C.M."/>
            <person name="Ravel J."/>
            <person name="Rabinowicz P.D."/>
        </authorList>
    </citation>
    <scope>NUCLEOTIDE SEQUENCE [LARGE SCALE GENOMIC DNA]</scope>
    <source>
        <strain evidence="3">cv. Hale</strain>
    </source>
</reference>
<organism evidence="2 3">
    <name type="scientific">Ricinus communis</name>
    <name type="common">Castor bean</name>
    <dbReference type="NCBI Taxonomy" id="3988"/>
    <lineage>
        <taxon>Eukaryota</taxon>
        <taxon>Viridiplantae</taxon>
        <taxon>Streptophyta</taxon>
        <taxon>Embryophyta</taxon>
        <taxon>Tracheophyta</taxon>
        <taxon>Spermatophyta</taxon>
        <taxon>Magnoliopsida</taxon>
        <taxon>eudicotyledons</taxon>
        <taxon>Gunneridae</taxon>
        <taxon>Pentapetalae</taxon>
        <taxon>rosids</taxon>
        <taxon>fabids</taxon>
        <taxon>Malpighiales</taxon>
        <taxon>Euphorbiaceae</taxon>
        <taxon>Acalyphoideae</taxon>
        <taxon>Acalypheae</taxon>
        <taxon>Ricinus</taxon>
    </lineage>
</organism>
<feature type="compositionally biased region" description="Low complexity" evidence="1">
    <location>
        <begin position="107"/>
        <end position="117"/>
    </location>
</feature>
<evidence type="ECO:0000313" key="2">
    <source>
        <dbReference type="EMBL" id="EEF42348.1"/>
    </source>
</evidence>
<feature type="compositionally biased region" description="Pro residues" evidence="1">
    <location>
        <begin position="71"/>
        <end position="90"/>
    </location>
</feature>
<dbReference type="KEGG" id="rcu:8280459"/>
<dbReference type="eggNOG" id="ENOG502R221">
    <property type="taxonomic scope" value="Eukaryota"/>
</dbReference>
<name>B9S205_RICCO</name>
<evidence type="ECO:0000256" key="1">
    <source>
        <dbReference type="SAM" id="MobiDB-lite"/>
    </source>
</evidence>
<dbReference type="Proteomes" id="UP000008311">
    <property type="component" value="Unassembled WGS sequence"/>
</dbReference>
<dbReference type="OrthoDB" id="998572at2759"/>
<dbReference type="AlphaFoldDB" id="B9S205"/>
<gene>
    <name evidence="2" type="ORF">RCOM_1324770</name>
</gene>
<protein>
    <submittedName>
        <fullName evidence="2">Uncharacterized protein</fullName>
    </submittedName>
</protein>
<keyword evidence="3" id="KW-1185">Reference proteome</keyword>
<feature type="compositionally biased region" description="Basic and acidic residues" evidence="1">
    <location>
        <begin position="52"/>
        <end position="63"/>
    </location>
</feature>
<dbReference type="EMBL" id="EQ973846">
    <property type="protein sequence ID" value="EEF42348.1"/>
    <property type="molecule type" value="Genomic_DNA"/>
</dbReference>
<dbReference type="InParanoid" id="B9S205"/>